<gene>
    <name evidence="5" type="ORF">GCM10009550_06100</name>
</gene>
<dbReference type="InterPro" id="IPR036388">
    <property type="entry name" value="WH-like_DNA-bd_sf"/>
</dbReference>
<organism evidence="5 6">
    <name type="scientific">Actinocorallia libanotica</name>
    <dbReference type="NCBI Taxonomy" id="46162"/>
    <lineage>
        <taxon>Bacteria</taxon>
        <taxon>Bacillati</taxon>
        <taxon>Actinomycetota</taxon>
        <taxon>Actinomycetes</taxon>
        <taxon>Streptosporangiales</taxon>
        <taxon>Thermomonosporaceae</taxon>
        <taxon>Actinocorallia</taxon>
    </lineage>
</organism>
<dbReference type="InterPro" id="IPR000835">
    <property type="entry name" value="HTH_MarR-typ"/>
</dbReference>
<dbReference type="PRINTS" id="PR00598">
    <property type="entry name" value="HTHMARR"/>
</dbReference>
<dbReference type="InterPro" id="IPR023187">
    <property type="entry name" value="Tscrpt_reg_MarR-type_CS"/>
</dbReference>
<evidence type="ECO:0000256" key="1">
    <source>
        <dbReference type="ARBA" id="ARBA00023015"/>
    </source>
</evidence>
<dbReference type="SUPFAM" id="SSF46785">
    <property type="entry name" value="Winged helix' DNA-binding domain"/>
    <property type="match status" value="1"/>
</dbReference>
<evidence type="ECO:0000259" key="4">
    <source>
        <dbReference type="PROSITE" id="PS50995"/>
    </source>
</evidence>
<comment type="caution">
    <text evidence="5">The sequence shown here is derived from an EMBL/GenBank/DDBJ whole genome shotgun (WGS) entry which is preliminary data.</text>
</comment>
<dbReference type="Proteomes" id="UP001500665">
    <property type="component" value="Unassembled WGS sequence"/>
</dbReference>
<protein>
    <recommendedName>
        <fullName evidence="4">HTH marR-type domain-containing protein</fullName>
    </recommendedName>
</protein>
<dbReference type="PANTHER" id="PTHR33164:SF43">
    <property type="entry name" value="HTH-TYPE TRANSCRIPTIONAL REPRESSOR YETL"/>
    <property type="match status" value="1"/>
</dbReference>
<feature type="domain" description="HTH marR-type" evidence="4">
    <location>
        <begin position="1"/>
        <end position="88"/>
    </location>
</feature>
<dbReference type="EMBL" id="BAAAHH010000001">
    <property type="protein sequence ID" value="GAA0938397.1"/>
    <property type="molecule type" value="Genomic_DNA"/>
</dbReference>
<dbReference type="PROSITE" id="PS50995">
    <property type="entry name" value="HTH_MARR_2"/>
    <property type="match status" value="1"/>
</dbReference>
<evidence type="ECO:0000256" key="3">
    <source>
        <dbReference type="ARBA" id="ARBA00023163"/>
    </source>
</evidence>
<dbReference type="PANTHER" id="PTHR33164">
    <property type="entry name" value="TRANSCRIPTIONAL REGULATOR, MARR FAMILY"/>
    <property type="match status" value="1"/>
</dbReference>
<dbReference type="PROSITE" id="PS01117">
    <property type="entry name" value="HTH_MARR_1"/>
    <property type="match status" value="1"/>
</dbReference>
<evidence type="ECO:0000313" key="6">
    <source>
        <dbReference type="Proteomes" id="UP001500665"/>
    </source>
</evidence>
<evidence type="ECO:0000256" key="2">
    <source>
        <dbReference type="ARBA" id="ARBA00023125"/>
    </source>
</evidence>
<reference evidence="5 6" key="1">
    <citation type="journal article" date="2019" name="Int. J. Syst. Evol. Microbiol.">
        <title>The Global Catalogue of Microorganisms (GCM) 10K type strain sequencing project: providing services to taxonomists for standard genome sequencing and annotation.</title>
        <authorList>
            <consortium name="The Broad Institute Genomics Platform"/>
            <consortium name="The Broad Institute Genome Sequencing Center for Infectious Disease"/>
            <person name="Wu L."/>
            <person name="Ma J."/>
        </authorList>
    </citation>
    <scope>NUCLEOTIDE SEQUENCE [LARGE SCALE GENOMIC DNA]</scope>
    <source>
        <strain evidence="5 6">JCM 10696</strain>
    </source>
</reference>
<dbReference type="InterPro" id="IPR036390">
    <property type="entry name" value="WH_DNA-bd_sf"/>
</dbReference>
<keyword evidence="3" id="KW-0804">Transcription</keyword>
<sequence>MPVRLAELSGMSRSAVTNALHTLERGGFVARRPSPTDRRAVTAELTAEGERRVREAFELQASREREWFAALDGAERAELTALLRRLVAGRPG</sequence>
<dbReference type="Pfam" id="PF01047">
    <property type="entry name" value="MarR"/>
    <property type="match status" value="1"/>
</dbReference>
<accession>A0ABN1Q6X2</accession>
<name>A0ABN1Q6X2_9ACTN</name>
<dbReference type="Gene3D" id="1.10.10.10">
    <property type="entry name" value="Winged helix-like DNA-binding domain superfamily/Winged helix DNA-binding domain"/>
    <property type="match status" value="1"/>
</dbReference>
<proteinExistence type="predicted"/>
<dbReference type="SMART" id="SM00347">
    <property type="entry name" value="HTH_MARR"/>
    <property type="match status" value="1"/>
</dbReference>
<evidence type="ECO:0000313" key="5">
    <source>
        <dbReference type="EMBL" id="GAA0938397.1"/>
    </source>
</evidence>
<keyword evidence="6" id="KW-1185">Reference proteome</keyword>
<keyword evidence="1" id="KW-0805">Transcription regulation</keyword>
<keyword evidence="2" id="KW-0238">DNA-binding</keyword>
<dbReference type="InterPro" id="IPR039422">
    <property type="entry name" value="MarR/SlyA-like"/>
</dbReference>